<accession>A0A7M3MG38</accession>
<feature type="compositionally biased region" description="Pro residues" evidence="1">
    <location>
        <begin position="172"/>
        <end position="183"/>
    </location>
</feature>
<keyword evidence="2" id="KW-0732">Signal</keyword>
<proteinExistence type="predicted"/>
<evidence type="ECO:0000256" key="2">
    <source>
        <dbReference type="SAM" id="SignalP"/>
    </source>
</evidence>
<name>A0A7M3MG38_9BACT</name>
<comment type="caution">
    <text evidence="3">The sequence shown here is derived from an EMBL/GenBank/DDBJ whole genome shotgun (WGS) entry which is preliminary data.</text>
</comment>
<dbReference type="AlphaFoldDB" id="A0A7M3MG38"/>
<gene>
    <name evidence="3" type="ORF">DPQ33_05940</name>
</gene>
<dbReference type="EMBL" id="QMIE01000004">
    <property type="protein sequence ID" value="TVM18292.1"/>
    <property type="molecule type" value="Genomic_DNA"/>
</dbReference>
<evidence type="ECO:0000256" key="1">
    <source>
        <dbReference type="SAM" id="MobiDB-lite"/>
    </source>
</evidence>
<feature type="signal peptide" evidence="2">
    <location>
        <begin position="1"/>
        <end position="21"/>
    </location>
</feature>
<feature type="chain" id="PRO_5029646976" evidence="2">
    <location>
        <begin position="22"/>
        <end position="229"/>
    </location>
</feature>
<keyword evidence="4" id="KW-1185">Reference proteome</keyword>
<feature type="region of interest" description="Disordered" evidence="1">
    <location>
        <begin position="163"/>
        <end position="229"/>
    </location>
</feature>
<dbReference type="OrthoDB" id="9842849at2"/>
<reference evidence="3 4" key="1">
    <citation type="submission" date="2018-06" db="EMBL/GenBank/DDBJ databases">
        <title>Complete genome of Desulfovibrio indonesiensis P37SLT.</title>
        <authorList>
            <person name="Crispim J.S."/>
            <person name="Vidigal P.M.P."/>
            <person name="Silva L.C.F."/>
            <person name="Laguardia C.N."/>
            <person name="Araujo L.C."/>
            <person name="Dias R.S."/>
            <person name="Sousa M.P."/>
            <person name="Paula S.O."/>
            <person name="Silva C."/>
        </authorList>
    </citation>
    <scope>NUCLEOTIDE SEQUENCE [LARGE SCALE GENOMIC DNA]</scope>
    <source>
        <strain evidence="3 4">P37SLT</strain>
    </source>
</reference>
<sequence>MIRSLIRLAALLLATACVTHALHGAAEAQRFRVLISTENRQLRSMILDVTGYATSSDGPEDKLRREALDDARRRALALAREDLQAKLEARNLKLHLAFLGEPEVGPLAEIRGNQHKPSPEDIARTAVFIHNAEKLALTGTGDRSAGVYSLSVRAEVVYVLQPTDEPQNTLRKPPPLPMTPPGQSPSRLDGDAGRQMREEAEESMARQLLEALTKGGNNIGVDGQPSPLD</sequence>
<evidence type="ECO:0000313" key="3">
    <source>
        <dbReference type="EMBL" id="TVM18292.1"/>
    </source>
</evidence>
<organism evidence="3 4">
    <name type="scientific">Oceanidesulfovibrio indonesiensis</name>
    <dbReference type="NCBI Taxonomy" id="54767"/>
    <lineage>
        <taxon>Bacteria</taxon>
        <taxon>Pseudomonadati</taxon>
        <taxon>Thermodesulfobacteriota</taxon>
        <taxon>Desulfovibrionia</taxon>
        <taxon>Desulfovibrionales</taxon>
        <taxon>Desulfovibrionaceae</taxon>
        <taxon>Oceanidesulfovibrio</taxon>
    </lineage>
</organism>
<dbReference type="Proteomes" id="UP000448292">
    <property type="component" value="Unassembled WGS sequence"/>
</dbReference>
<protein>
    <submittedName>
        <fullName evidence="3">Uncharacterized protein</fullName>
    </submittedName>
</protein>
<dbReference type="RefSeq" id="WP_144302293.1">
    <property type="nucleotide sequence ID" value="NZ_QMIE01000004.1"/>
</dbReference>
<feature type="compositionally biased region" description="Basic and acidic residues" evidence="1">
    <location>
        <begin position="188"/>
        <end position="198"/>
    </location>
</feature>
<evidence type="ECO:0000313" key="4">
    <source>
        <dbReference type="Proteomes" id="UP000448292"/>
    </source>
</evidence>